<evidence type="ECO:0000256" key="1">
    <source>
        <dbReference type="SAM" id="Phobius"/>
    </source>
</evidence>
<gene>
    <name evidence="3" type="ORF">H8E19_06690</name>
</gene>
<evidence type="ECO:0000259" key="2">
    <source>
        <dbReference type="Pfam" id="PF13490"/>
    </source>
</evidence>
<dbReference type="Proteomes" id="UP000650524">
    <property type="component" value="Unassembled WGS sequence"/>
</dbReference>
<feature type="domain" description="Putative zinc-finger" evidence="2">
    <location>
        <begin position="3"/>
        <end position="36"/>
    </location>
</feature>
<organism evidence="3 4">
    <name type="scientific">Candidatus Desulfacyla euxinica</name>
    <dbReference type="NCBI Taxonomy" id="2841693"/>
    <lineage>
        <taxon>Bacteria</taxon>
        <taxon>Deltaproteobacteria</taxon>
        <taxon>Candidatus Desulfacyla</taxon>
    </lineage>
</organism>
<comment type="caution">
    <text evidence="3">The sequence shown here is derived from an EMBL/GenBank/DDBJ whole genome shotgun (WGS) entry which is preliminary data.</text>
</comment>
<keyword evidence="1" id="KW-0472">Membrane</keyword>
<dbReference type="InterPro" id="IPR041916">
    <property type="entry name" value="Anti_sigma_zinc_sf"/>
</dbReference>
<evidence type="ECO:0000313" key="4">
    <source>
        <dbReference type="Proteomes" id="UP000650524"/>
    </source>
</evidence>
<dbReference type="Pfam" id="PF13490">
    <property type="entry name" value="zf-HC2"/>
    <property type="match status" value="1"/>
</dbReference>
<keyword evidence="1" id="KW-0812">Transmembrane</keyword>
<protein>
    <submittedName>
        <fullName evidence="3">Zf-HC2 domain-containing protein</fullName>
    </submittedName>
</protein>
<dbReference type="Gene3D" id="1.10.10.1320">
    <property type="entry name" value="Anti-sigma factor, zinc-finger domain"/>
    <property type="match status" value="1"/>
</dbReference>
<proteinExistence type="predicted"/>
<keyword evidence="1" id="KW-1133">Transmembrane helix</keyword>
<accession>A0A8J6N004</accession>
<feature type="transmembrane region" description="Helical" evidence="1">
    <location>
        <begin position="85"/>
        <end position="109"/>
    </location>
</feature>
<dbReference type="AlphaFoldDB" id="A0A8J6N004"/>
<sequence>MSCRNIKKRLSAYQDRELSSDEQARIKSHLQGCPECSALYADFQHTWEMLGEVPEIDPAQTFYLELRKKIAGFNDRHFISRLRQVFQFLPAPLTTATLVLAGLVIGTYAGNFFFQESLISHQGLQPRFSRLDVSLASIRTFDPIPPGTLAHGYVRMASYKGSAH</sequence>
<dbReference type="EMBL" id="JACNJD010000185">
    <property type="protein sequence ID" value="MBC8177078.1"/>
    <property type="molecule type" value="Genomic_DNA"/>
</dbReference>
<reference evidence="3 4" key="1">
    <citation type="submission" date="2020-08" db="EMBL/GenBank/DDBJ databases">
        <title>Bridging the membrane lipid divide: bacteria of the FCB group superphylum have the potential to synthesize archaeal ether lipids.</title>
        <authorList>
            <person name="Villanueva L."/>
            <person name="Von Meijenfeldt F.A.B."/>
            <person name="Westbye A.B."/>
            <person name="Yadav S."/>
            <person name="Hopmans E.C."/>
            <person name="Dutilh B.E."/>
            <person name="Sinninghe Damste J.S."/>
        </authorList>
    </citation>
    <scope>NUCLEOTIDE SEQUENCE [LARGE SCALE GENOMIC DNA]</scope>
    <source>
        <strain evidence="3">NIOZ-UU27</strain>
    </source>
</reference>
<evidence type="ECO:0000313" key="3">
    <source>
        <dbReference type="EMBL" id="MBC8177078.1"/>
    </source>
</evidence>
<dbReference type="InterPro" id="IPR027383">
    <property type="entry name" value="Znf_put"/>
</dbReference>
<name>A0A8J6N004_9DELT</name>